<evidence type="ECO:0000256" key="5">
    <source>
        <dbReference type="ARBA" id="ARBA00022692"/>
    </source>
</evidence>
<keyword evidence="3" id="KW-0813">Transport</keyword>
<sequence>MQLDLTMMAVFFLICVCGSVIQAVCGFGFGVFVMMFLPYMMPSTLSAVVVASLLGMSSSGILALRYRRQIRLRKVVVPLLAYFIVSTFLVRVSVTMNEVLIRRLLGGLMLILSIYFIRFSDRVHIRPTRVNAFAAGALGGAMSTLFGMGGPPISAYYLSDSDSNEEYLASIQFYTVLSNVYVNTVRVANGLCGRLELILWAVGIFAVLLGGQLGKRIFSRLDGYALRRLVYAFMAVSGVIMLLKR</sequence>
<feature type="transmembrane region" description="Helical" evidence="8">
    <location>
        <begin position="167"/>
        <end position="185"/>
    </location>
</feature>
<feature type="transmembrane region" description="Helical" evidence="8">
    <location>
        <begin position="76"/>
        <end position="94"/>
    </location>
</feature>
<evidence type="ECO:0000256" key="2">
    <source>
        <dbReference type="ARBA" id="ARBA00009142"/>
    </source>
</evidence>
<dbReference type="Pfam" id="PF01925">
    <property type="entry name" value="TauE"/>
    <property type="match status" value="1"/>
</dbReference>
<dbReference type="PANTHER" id="PTHR30269">
    <property type="entry name" value="TRANSMEMBRANE PROTEIN YFCA"/>
    <property type="match status" value="1"/>
</dbReference>
<feature type="transmembrane region" description="Helical" evidence="8">
    <location>
        <begin position="43"/>
        <end position="64"/>
    </location>
</feature>
<dbReference type="PANTHER" id="PTHR30269:SF37">
    <property type="entry name" value="MEMBRANE TRANSPORTER PROTEIN"/>
    <property type="match status" value="1"/>
</dbReference>
<feature type="transmembrane region" description="Helical" evidence="8">
    <location>
        <begin position="197"/>
        <end position="213"/>
    </location>
</feature>
<keyword evidence="7 8" id="KW-0472">Membrane</keyword>
<proteinExistence type="inferred from homology"/>
<reference evidence="9 10" key="1">
    <citation type="submission" date="2020-08" db="EMBL/GenBank/DDBJ databases">
        <title>Genome public.</title>
        <authorList>
            <person name="Liu C."/>
            <person name="Sun Q."/>
        </authorList>
    </citation>
    <scope>NUCLEOTIDE SEQUENCE [LARGE SCALE GENOMIC DNA]</scope>
    <source>
        <strain evidence="9 10">BX1</strain>
    </source>
</reference>
<gene>
    <name evidence="9" type="ORF">H8717_05825</name>
</gene>
<evidence type="ECO:0000256" key="8">
    <source>
        <dbReference type="RuleBase" id="RU363041"/>
    </source>
</evidence>
<accession>A0ABR7NHP9</accession>
<dbReference type="Proteomes" id="UP000658131">
    <property type="component" value="Unassembled WGS sequence"/>
</dbReference>
<evidence type="ECO:0000256" key="4">
    <source>
        <dbReference type="ARBA" id="ARBA00022475"/>
    </source>
</evidence>
<comment type="caution">
    <text evidence="9">The sequence shown here is derived from an EMBL/GenBank/DDBJ whole genome shotgun (WGS) entry which is preliminary data.</text>
</comment>
<feature type="transmembrane region" description="Helical" evidence="8">
    <location>
        <begin position="225"/>
        <end position="243"/>
    </location>
</feature>
<dbReference type="EMBL" id="JACRTB010000007">
    <property type="protein sequence ID" value="MBC8575931.1"/>
    <property type="molecule type" value="Genomic_DNA"/>
</dbReference>
<feature type="transmembrane region" description="Helical" evidence="8">
    <location>
        <begin position="130"/>
        <end position="147"/>
    </location>
</feature>
<evidence type="ECO:0000256" key="1">
    <source>
        <dbReference type="ARBA" id="ARBA00004651"/>
    </source>
</evidence>
<evidence type="ECO:0000313" key="9">
    <source>
        <dbReference type="EMBL" id="MBC8575931.1"/>
    </source>
</evidence>
<comment type="subcellular location">
    <subcellularLocation>
        <location evidence="1 8">Cell membrane</location>
        <topology evidence="1 8">Multi-pass membrane protein</topology>
    </subcellularLocation>
</comment>
<protein>
    <recommendedName>
        <fullName evidence="8">Probable membrane transporter protein</fullName>
    </recommendedName>
</protein>
<evidence type="ECO:0000256" key="3">
    <source>
        <dbReference type="ARBA" id="ARBA00022448"/>
    </source>
</evidence>
<name>A0ABR7NHP9_9FIRM</name>
<evidence type="ECO:0000256" key="7">
    <source>
        <dbReference type="ARBA" id="ARBA00023136"/>
    </source>
</evidence>
<keyword evidence="5 8" id="KW-0812">Transmembrane</keyword>
<keyword evidence="10" id="KW-1185">Reference proteome</keyword>
<feature type="transmembrane region" description="Helical" evidence="8">
    <location>
        <begin position="7"/>
        <end position="37"/>
    </location>
</feature>
<organism evidence="9 10">
    <name type="scientific">Yanshouia hominis</name>
    <dbReference type="NCBI Taxonomy" id="2763673"/>
    <lineage>
        <taxon>Bacteria</taxon>
        <taxon>Bacillati</taxon>
        <taxon>Bacillota</taxon>
        <taxon>Clostridia</taxon>
        <taxon>Eubacteriales</taxon>
        <taxon>Oscillospiraceae</taxon>
        <taxon>Yanshouia</taxon>
    </lineage>
</organism>
<keyword evidence="6 8" id="KW-1133">Transmembrane helix</keyword>
<evidence type="ECO:0000256" key="6">
    <source>
        <dbReference type="ARBA" id="ARBA00022989"/>
    </source>
</evidence>
<feature type="transmembrane region" description="Helical" evidence="8">
    <location>
        <begin position="100"/>
        <end position="118"/>
    </location>
</feature>
<dbReference type="InterPro" id="IPR052017">
    <property type="entry name" value="TSUP"/>
</dbReference>
<evidence type="ECO:0000313" key="10">
    <source>
        <dbReference type="Proteomes" id="UP000658131"/>
    </source>
</evidence>
<keyword evidence="4 8" id="KW-1003">Cell membrane</keyword>
<dbReference type="RefSeq" id="WP_262399499.1">
    <property type="nucleotide sequence ID" value="NZ_JACRTB010000007.1"/>
</dbReference>
<dbReference type="InterPro" id="IPR002781">
    <property type="entry name" value="TM_pro_TauE-like"/>
</dbReference>
<comment type="similarity">
    <text evidence="2 8">Belongs to the 4-toluene sulfonate uptake permease (TSUP) (TC 2.A.102) family.</text>
</comment>